<dbReference type="PANTHER" id="PTHR30294:SF29">
    <property type="entry name" value="MULTIDRUG ABC TRANSPORTER PERMEASE YBHS-RELATED"/>
    <property type="match status" value="1"/>
</dbReference>
<evidence type="ECO:0000256" key="3">
    <source>
        <dbReference type="ARBA" id="ARBA00022692"/>
    </source>
</evidence>
<keyword evidence="5 6" id="KW-0472">Membrane</keyword>
<evidence type="ECO:0000313" key="8">
    <source>
        <dbReference type="EMBL" id="KAB1066255.1"/>
    </source>
</evidence>
<name>A0A6N6MEW0_9FLAO</name>
<keyword evidence="4 6" id="KW-1133">Transmembrane helix</keyword>
<feature type="transmembrane region" description="Helical" evidence="6">
    <location>
        <begin position="21"/>
        <end position="44"/>
    </location>
</feature>
<feature type="transmembrane region" description="Helical" evidence="6">
    <location>
        <begin position="307"/>
        <end position="331"/>
    </location>
</feature>
<comment type="caution">
    <text evidence="8">The sequence shown here is derived from an EMBL/GenBank/DDBJ whole genome shotgun (WGS) entry which is preliminary data.</text>
</comment>
<gene>
    <name evidence="8" type="ORF">F3059_01910</name>
</gene>
<evidence type="ECO:0000256" key="1">
    <source>
        <dbReference type="ARBA" id="ARBA00004651"/>
    </source>
</evidence>
<evidence type="ECO:0000256" key="5">
    <source>
        <dbReference type="ARBA" id="ARBA00023136"/>
    </source>
</evidence>
<dbReference type="EMBL" id="WACR01000001">
    <property type="protein sequence ID" value="KAB1066255.1"/>
    <property type="molecule type" value="Genomic_DNA"/>
</dbReference>
<dbReference type="PANTHER" id="PTHR30294">
    <property type="entry name" value="MEMBRANE COMPONENT OF ABC TRANSPORTER YHHJ-RELATED"/>
    <property type="match status" value="1"/>
</dbReference>
<feature type="transmembrane region" description="Helical" evidence="6">
    <location>
        <begin position="369"/>
        <end position="390"/>
    </location>
</feature>
<protein>
    <submittedName>
        <fullName evidence="8">ABC transporter permease</fullName>
    </submittedName>
</protein>
<dbReference type="AlphaFoldDB" id="A0A6N6MEW0"/>
<proteinExistence type="predicted"/>
<keyword evidence="3 6" id="KW-0812">Transmembrane</keyword>
<dbReference type="GO" id="GO:0005886">
    <property type="term" value="C:plasma membrane"/>
    <property type="evidence" value="ECO:0007669"/>
    <property type="project" value="UniProtKB-SubCell"/>
</dbReference>
<dbReference type="Gene3D" id="3.40.190.10">
    <property type="entry name" value="Periplasmic binding protein-like II"/>
    <property type="match status" value="1"/>
</dbReference>
<feature type="transmembrane region" description="Helical" evidence="6">
    <location>
        <begin position="238"/>
        <end position="257"/>
    </location>
</feature>
<organism evidence="8 9">
    <name type="scientific">Salibacter halophilus</name>
    <dbReference type="NCBI Taxonomy" id="1803916"/>
    <lineage>
        <taxon>Bacteria</taxon>
        <taxon>Pseudomonadati</taxon>
        <taxon>Bacteroidota</taxon>
        <taxon>Flavobacteriia</taxon>
        <taxon>Flavobacteriales</taxon>
        <taxon>Salibacteraceae</taxon>
        <taxon>Salibacter</taxon>
    </lineage>
</organism>
<reference evidence="8 9" key="1">
    <citation type="submission" date="2019-09" db="EMBL/GenBank/DDBJ databases">
        <title>Genomes of Cryomorphaceae.</title>
        <authorList>
            <person name="Bowman J.P."/>
        </authorList>
    </citation>
    <scope>NUCLEOTIDE SEQUENCE [LARGE SCALE GENOMIC DNA]</scope>
    <source>
        <strain evidence="8 9">KCTC 52047</strain>
    </source>
</reference>
<evidence type="ECO:0000313" key="9">
    <source>
        <dbReference type="Proteomes" id="UP000435357"/>
    </source>
</evidence>
<evidence type="ECO:0000256" key="4">
    <source>
        <dbReference type="ARBA" id="ARBA00022989"/>
    </source>
</evidence>
<comment type="subcellular location">
    <subcellularLocation>
        <location evidence="1">Cell membrane</location>
        <topology evidence="1">Multi-pass membrane protein</topology>
    </subcellularLocation>
</comment>
<dbReference type="RefSeq" id="WP_151166243.1">
    <property type="nucleotide sequence ID" value="NZ_WACR01000001.1"/>
</dbReference>
<evidence type="ECO:0000256" key="6">
    <source>
        <dbReference type="SAM" id="Phobius"/>
    </source>
</evidence>
<dbReference type="InterPro" id="IPR013525">
    <property type="entry name" value="ABC2_TM"/>
</dbReference>
<keyword evidence="9" id="KW-1185">Reference proteome</keyword>
<dbReference type="InterPro" id="IPR051449">
    <property type="entry name" value="ABC-2_transporter_component"/>
</dbReference>
<accession>A0A6N6MEW0</accession>
<dbReference type="SUPFAM" id="SSF53850">
    <property type="entry name" value="Periplasmic binding protein-like II"/>
    <property type="match status" value="1"/>
</dbReference>
<evidence type="ECO:0000256" key="2">
    <source>
        <dbReference type="ARBA" id="ARBA00022475"/>
    </source>
</evidence>
<dbReference type="Proteomes" id="UP000435357">
    <property type="component" value="Unassembled WGS sequence"/>
</dbReference>
<dbReference type="GO" id="GO:0140359">
    <property type="term" value="F:ABC-type transporter activity"/>
    <property type="evidence" value="ECO:0007669"/>
    <property type="project" value="InterPro"/>
</dbReference>
<feature type="domain" description="ABC-2 type transporter transmembrane" evidence="7">
    <location>
        <begin position="19"/>
        <end position="418"/>
    </location>
</feature>
<keyword evidence="2" id="KW-1003">Cell membrane</keyword>
<feature type="transmembrane region" description="Helical" evidence="6">
    <location>
        <begin position="402"/>
        <end position="422"/>
    </location>
</feature>
<feature type="transmembrane region" description="Helical" evidence="6">
    <location>
        <begin position="343"/>
        <end position="362"/>
    </location>
</feature>
<dbReference type="Pfam" id="PF12698">
    <property type="entry name" value="ABC2_membrane_3"/>
    <property type="match status" value="1"/>
</dbReference>
<evidence type="ECO:0000259" key="7">
    <source>
        <dbReference type="Pfam" id="PF12698"/>
    </source>
</evidence>
<sequence length="446" mass="50866">MGKIGLIIQREYLTRVKKKSFLLMTILGPLLLAGVVALVAYLGFQDDKEYDILVVDDSGGAFKSMENGENFTFHYIDGLGIEEAKDSFKDSEYSVILHLPDGILAQKRPILYFKEQPSMSVEKSIEARIENLVEREKLKLYDISYADYKRIKTEFSLTMIKFTESGEEETVTREKALVGFFFGLAVYLFIFLYGVQVMRGVIEEKNNRIVEVIISSVKPFQLMMGKIVGIALVGLTQFVLWIVLSFTFITVTQQVLFQDKMESLAQQQVQKSTELSKQTAPKQIQADVDFSDLTNPNHIVNRINWPLMLSLFLFYFIGGYLLYSALFAAIGSAVDNDTDTQQFMLPVTAPLIVAYFIAFTLMENPESDAAFWASLIPFTSPIIMIERVAIGLSPNEYWELGLSMVLLVLGFIFTTWLAGKIYRTGVLMYGKKVNYKELWKWIRYHD</sequence>
<feature type="transmembrane region" description="Helical" evidence="6">
    <location>
        <begin position="176"/>
        <end position="197"/>
    </location>
</feature>
<dbReference type="OrthoDB" id="9768837at2"/>